<dbReference type="eggNOG" id="ENOG5034BR1">
    <property type="taxonomic scope" value="Bacteria"/>
</dbReference>
<dbReference type="HOGENOM" id="CLU_780509_0_0_11"/>
<dbReference type="PATRIC" id="fig|1179773.3.peg.4827"/>
<dbReference type="AlphaFoldDB" id="K0K6D1"/>
<keyword evidence="1" id="KW-0732">Signal</keyword>
<feature type="signal peptide" evidence="1">
    <location>
        <begin position="1"/>
        <end position="42"/>
    </location>
</feature>
<accession>K0K6D1</accession>
<evidence type="ECO:0000313" key="2">
    <source>
        <dbReference type="EMBL" id="CCH32088.1"/>
    </source>
</evidence>
<proteinExistence type="predicted"/>
<dbReference type="OrthoDB" id="3684268at2"/>
<keyword evidence="3" id="KW-1185">Reference proteome</keyword>
<evidence type="ECO:0000313" key="3">
    <source>
        <dbReference type="Proteomes" id="UP000006281"/>
    </source>
</evidence>
<sequence>MESLDRTRTPLRPAVRGNGLRKLAAVVLSLALLGFTAPQASAATHDDFTPVTVLGPGVPPDGSSDQNVVALGTVTLSMSSTQTAYVVSVMRVNSATLRTLVDNEVVCKWAGGSKNMVVGQNVYKQGGGNAQWEDISLTTRYLLHPGVATNVTCTTYIRTASLGFDDSTVRVVSGYLRFADTSVANNTAGTAIQNSVPPGLRRVDATTPIVREPSLPMFDTAPGFTGLSVFGDTEYMVCHTSSTCDKSGSSQARFTLFVNQWKADGTLCHSDSSATVTKSVPYSVHHVYVPLHQPDFRVRADAGCIPRFNAYVLVQWLSGETGAVQGTAVGLTDSRGSTSKHNSDMSHAYAVPYTS</sequence>
<organism evidence="2 3">
    <name type="scientific">Saccharothrix espanaensis (strain ATCC 51144 / DSM 44229 / JCM 9112 / NBRC 15066 / NRRL 15764)</name>
    <dbReference type="NCBI Taxonomy" id="1179773"/>
    <lineage>
        <taxon>Bacteria</taxon>
        <taxon>Bacillati</taxon>
        <taxon>Actinomycetota</taxon>
        <taxon>Actinomycetes</taxon>
        <taxon>Pseudonocardiales</taxon>
        <taxon>Pseudonocardiaceae</taxon>
        <taxon>Saccharothrix</taxon>
    </lineage>
</organism>
<dbReference type="RefSeq" id="WP_015102200.1">
    <property type="nucleotide sequence ID" value="NC_019673.1"/>
</dbReference>
<reference evidence="2 3" key="1">
    <citation type="journal article" date="2012" name="BMC Genomics">
        <title>Complete genome sequence of Saccharothrix espanaensis DSM 44229T and comparison to the other completely sequenced Pseudonocardiaceae.</title>
        <authorList>
            <person name="Strobel T."/>
            <person name="Al-Dilaimi A."/>
            <person name="Blom J."/>
            <person name="Gessner A."/>
            <person name="Kalinowski J."/>
            <person name="Luzhetska M."/>
            <person name="Puhler A."/>
            <person name="Szczepanowski R."/>
            <person name="Bechthold A."/>
            <person name="Ruckert C."/>
        </authorList>
    </citation>
    <scope>NUCLEOTIDE SEQUENCE [LARGE SCALE GENOMIC DNA]</scope>
    <source>
        <strain evidence="3">ATCC 51144 / DSM 44229 / JCM 9112 / NBRC 15066 / NRRL 15764</strain>
    </source>
</reference>
<dbReference type="EMBL" id="HE804045">
    <property type="protein sequence ID" value="CCH32088.1"/>
    <property type="molecule type" value="Genomic_DNA"/>
</dbReference>
<dbReference type="KEGG" id="sesp:BN6_48150"/>
<dbReference type="Proteomes" id="UP000006281">
    <property type="component" value="Chromosome"/>
</dbReference>
<gene>
    <name evidence="2" type="ordered locus">BN6_48150</name>
</gene>
<protein>
    <submittedName>
        <fullName evidence="2">Putative secreted protein</fullName>
    </submittedName>
</protein>
<feature type="chain" id="PRO_5003834121" evidence="1">
    <location>
        <begin position="43"/>
        <end position="355"/>
    </location>
</feature>
<name>K0K6D1_SACES</name>
<evidence type="ECO:0000256" key="1">
    <source>
        <dbReference type="SAM" id="SignalP"/>
    </source>
</evidence>